<organism evidence="4 5">
    <name type="scientific">Thermobifida fusca TM51</name>
    <dbReference type="NCBI Taxonomy" id="1169414"/>
    <lineage>
        <taxon>Bacteria</taxon>
        <taxon>Bacillati</taxon>
        <taxon>Actinomycetota</taxon>
        <taxon>Actinomycetes</taxon>
        <taxon>Streptosporangiales</taxon>
        <taxon>Nocardiopsidaceae</taxon>
        <taxon>Thermobifida</taxon>
    </lineage>
</organism>
<feature type="transmembrane region" description="Helical" evidence="2">
    <location>
        <begin position="103"/>
        <end position="125"/>
    </location>
</feature>
<dbReference type="SUPFAM" id="SSF53335">
    <property type="entry name" value="S-adenosyl-L-methionine-dependent methyltransferases"/>
    <property type="match status" value="1"/>
</dbReference>
<dbReference type="RefSeq" id="WP_016189045.1">
    <property type="nucleotide sequence ID" value="NZ_AOSG01000061.1"/>
</dbReference>
<feature type="transmembrane region" description="Helical" evidence="2">
    <location>
        <begin position="202"/>
        <end position="221"/>
    </location>
</feature>
<dbReference type="PANTHER" id="PTHR43317:SF1">
    <property type="entry name" value="THERMOSPERMINE SYNTHASE ACAULIS5"/>
    <property type="match status" value="1"/>
</dbReference>
<dbReference type="GO" id="GO:0006596">
    <property type="term" value="P:polyamine biosynthetic process"/>
    <property type="evidence" value="ECO:0007669"/>
    <property type="project" value="UniProtKB-KW"/>
</dbReference>
<reference evidence="4 5" key="1">
    <citation type="journal article" date="2013" name="Genome Announc.">
        <title>Draft Genome Sequence of the Lignocellulose Decomposer Thermobifida fusca Strain TM51.</title>
        <authorList>
            <person name="Toth A."/>
            <person name="Barna T."/>
            <person name="Nagy I."/>
            <person name="Horvath B."/>
            <person name="Nagy I."/>
            <person name="Tancsics A."/>
            <person name="Kriszt B."/>
            <person name="Baka E."/>
            <person name="Fekete C."/>
            <person name="Kukolya J."/>
        </authorList>
    </citation>
    <scope>NUCLEOTIDE SEQUENCE [LARGE SCALE GENOMIC DNA]</scope>
    <source>
        <strain evidence="4 5">TM51</strain>
    </source>
</reference>
<feature type="domain" description="Methyltransferase type 11" evidence="3">
    <location>
        <begin position="288"/>
        <end position="391"/>
    </location>
</feature>
<sequence>MNRFFAAAVVFCSSAVVLVLEVTVIRLVAPYAGDTLETYTAAIGVTLAAIALGARLGGAAADRRPHRPLLAVLLLLGGGTTLLARPVVLLLGPLCAGAGPFTALLLVGCGIAVPVALLSAVPPVVVKTQLADAARSGSVVGRLSAWGTAGALAGTVLTGYVLVALFPVSTILLLSGGATVAGGLLFAVRGALFSRTGRPRNVLVLLGICLISGTLLVSVPSPCTAETAYYCARVTADPHRPHGRVLYLDDLRHSYVDLADPTHLEFGYTQWFGAAVDTQLPAGPVDSLHVGGGASTMPRWLAAVRPGSTSLVLEIDPAVAELARTELGLRTGADLAVVTGDARTSIVALPSRSYDLVLGDAFSGLSVPWHLTTLEFAEQVHRVLRPSGWYAVNVIDRGDRDFLAAQAATLSQVFSHLVLIVEHGTWGSPAGGNHVLLASDTPFDTDALAAALADTPVPGSLVAPGHLARLSSRGPVLTDDYAPVDQLLTPYL</sequence>
<evidence type="ECO:0000259" key="3">
    <source>
        <dbReference type="Pfam" id="PF08241"/>
    </source>
</evidence>
<dbReference type="Proteomes" id="UP000014184">
    <property type="component" value="Unassembled WGS sequence"/>
</dbReference>
<dbReference type="Pfam" id="PF08241">
    <property type="entry name" value="Methyltransf_11"/>
    <property type="match status" value="1"/>
</dbReference>
<accession>A0A9P2TA73</accession>
<dbReference type="AlphaFoldDB" id="A0A9P2TA73"/>
<proteinExistence type="predicted"/>
<dbReference type="GO" id="GO:0008757">
    <property type="term" value="F:S-adenosylmethionine-dependent methyltransferase activity"/>
    <property type="evidence" value="ECO:0007669"/>
    <property type="project" value="InterPro"/>
</dbReference>
<feature type="transmembrane region" description="Helical" evidence="2">
    <location>
        <begin position="171"/>
        <end position="190"/>
    </location>
</feature>
<dbReference type="PANTHER" id="PTHR43317">
    <property type="entry name" value="THERMOSPERMINE SYNTHASE ACAULIS5"/>
    <property type="match status" value="1"/>
</dbReference>
<dbReference type="Gene3D" id="3.40.50.150">
    <property type="entry name" value="Vaccinia Virus protein VP39"/>
    <property type="match status" value="1"/>
</dbReference>
<keyword evidence="2" id="KW-1133">Transmembrane helix</keyword>
<feature type="transmembrane region" description="Helical" evidence="2">
    <location>
        <begin position="145"/>
        <end position="165"/>
    </location>
</feature>
<gene>
    <name evidence="4" type="ORF">TM51_11585</name>
</gene>
<evidence type="ECO:0000256" key="2">
    <source>
        <dbReference type="SAM" id="Phobius"/>
    </source>
</evidence>
<keyword evidence="5" id="KW-1185">Reference proteome</keyword>
<evidence type="ECO:0000256" key="1">
    <source>
        <dbReference type="ARBA" id="ARBA00023115"/>
    </source>
</evidence>
<keyword evidence="1" id="KW-0620">Polyamine biosynthesis</keyword>
<evidence type="ECO:0000313" key="4">
    <source>
        <dbReference type="EMBL" id="EOR70739.1"/>
    </source>
</evidence>
<name>A0A9P2TA73_THEFU</name>
<dbReference type="NCBIfam" id="NF037959">
    <property type="entry name" value="MFS_SpdSyn"/>
    <property type="match status" value="1"/>
</dbReference>
<keyword evidence="2" id="KW-0472">Membrane</keyword>
<protein>
    <recommendedName>
        <fullName evidence="3">Methyltransferase type 11 domain-containing protein</fullName>
    </recommendedName>
</protein>
<dbReference type="EMBL" id="AOSG01000061">
    <property type="protein sequence ID" value="EOR70739.1"/>
    <property type="molecule type" value="Genomic_DNA"/>
</dbReference>
<feature type="transmembrane region" description="Helical" evidence="2">
    <location>
        <begin position="69"/>
        <end position="91"/>
    </location>
</feature>
<feature type="transmembrane region" description="Helical" evidence="2">
    <location>
        <begin position="39"/>
        <end position="57"/>
    </location>
</feature>
<dbReference type="InterPro" id="IPR013216">
    <property type="entry name" value="Methyltransf_11"/>
</dbReference>
<dbReference type="CDD" id="cd02440">
    <property type="entry name" value="AdoMet_MTases"/>
    <property type="match status" value="1"/>
</dbReference>
<evidence type="ECO:0000313" key="5">
    <source>
        <dbReference type="Proteomes" id="UP000014184"/>
    </source>
</evidence>
<comment type="caution">
    <text evidence="4">The sequence shown here is derived from an EMBL/GenBank/DDBJ whole genome shotgun (WGS) entry which is preliminary data.</text>
</comment>
<keyword evidence="2" id="KW-0812">Transmembrane</keyword>
<dbReference type="InterPro" id="IPR029063">
    <property type="entry name" value="SAM-dependent_MTases_sf"/>
</dbReference>